<sequence length="285" mass="33138">MKMKKKLIRKKKSDSFDSISQDMEESFINQEVEARTNSLRLRMKGVIFLVVLTLLGTFYYMSSNSKSSQSQTTQSQQPSQSQTTQSHYSQEELTAYIEELTKEHTYTNHHWTLDEYASLTIDESGEDGISLENFIKKYGSPYGGQPLEDFANTNRIVLDYVTDNIYDYGSFSFKYVNGKFRLYDKMLTVKNYSSELVTVASRENYKNQWTKEKYDTLEDGTSLSEIYQLFGKPSNVQLLATGDYIYIILTYGKTFDDEENKVELQMTYSEKETSLMRKQETGAMW</sequence>
<keyword evidence="2" id="KW-0812">Transmembrane</keyword>
<feature type="region of interest" description="Disordered" evidence="1">
    <location>
        <begin position="65"/>
        <end position="88"/>
    </location>
</feature>
<dbReference type="EMBL" id="JAFBEH010000009">
    <property type="protein sequence ID" value="MBM7642336.1"/>
    <property type="molecule type" value="Genomic_DNA"/>
</dbReference>
<dbReference type="RefSeq" id="WP_205009187.1">
    <property type="nucleotide sequence ID" value="NZ_JAFBEH010000009.1"/>
</dbReference>
<protein>
    <submittedName>
        <fullName evidence="3">Uncharacterized protein</fullName>
    </submittedName>
</protein>
<reference evidence="3 4" key="1">
    <citation type="submission" date="2021-01" db="EMBL/GenBank/DDBJ databases">
        <title>Genomic Encyclopedia of Type Strains, Phase IV (KMG-IV): sequencing the most valuable type-strain genomes for metagenomic binning, comparative biology and taxonomic classification.</title>
        <authorList>
            <person name="Goeker M."/>
        </authorList>
    </citation>
    <scope>NUCLEOTIDE SEQUENCE [LARGE SCALE GENOMIC DNA]</scope>
    <source>
        <strain evidence="3 4">DSM 27382</strain>
    </source>
</reference>
<dbReference type="Proteomes" id="UP000697472">
    <property type="component" value="Unassembled WGS sequence"/>
</dbReference>
<keyword evidence="2" id="KW-0472">Membrane</keyword>
<evidence type="ECO:0000256" key="2">
    <source>
        <dbReference type="SAM" id="Phobius"/>
    </source>
</evidence>
<evidence type="ECO:0000313" key="4">
    <source>
        <dbReference type="Proteomes" id="UP000697472"/>
    </source>
</evidence>
<evidence type="ECO:0000313" key="3">
    <source>
        <dbReference type="EMBL" id="MBM7642336.1"/>
    </source>
</evidence>
<keyword evidence="2" id="KW-1133">Transmembrane helix</keyword>
<evidence type="ECO:0000256" key="1">
    <source>
        <dbReference type="SAM" id="MobiDB-lite"/>
    </source>
</evidence>
<gene>
    <name evidence="3" type="ORF">JOC28_000633</name>
</gene>
<name>A0ABS2PR29_9STRE</name>
<proteinExistence type="predicted"/>
<keyword evidence="4" id="KW-1185">Reference proteome</keyword>
<feature type="transmembrane region" description="Helical" evidence="2">
    <location>
        <begin position="45"/>
        <end position="62"/>
    </location>
</feature>
<comment type="caution">
    <text evidence="3">The sequence shown here is derived from an EMBL/GenBank/DDBJ whole genome shotgun (WGS) entry which is preliminary data.</text>
</comment>
<organism evidence="3 4">
    <name type="scientific">Streptococcus loxodontisalivarius</name>
    <dbReference type="NCBI Taxonomy" id="1349415"/>
    <lineage>
        <taxon>Bacteria</taxon>
        <taxon>Bacillati</taxon>
        <taxon>Bacillota</taxon>
        <taxon>Bacilli</taxon>
        <taxon>Lactobacillales</taxon>
        <taxon>Streptococcaceae</taxon>
        <taxon>Streptococcus</taxon>
    </lineage>
</organism>
<accession>A0ABS2PR29</accession>